<keyword evidence="2" id="KW-1185">Reference proteome</keyword>
<proteinExistence type="predicted"/>
<protein>
    <submittedName>
        <fullName evidence="1">Uncharacterized protein</fullName>
    </submittedName>
</protein>
<dbReference type="EMBL" id="JARJCW010000128">
    <property type="protein sequence ID" value="KAJ7191769.1"/>
    <property type="molecule type" value="Genomic_DNA"/>
</dbReference>
<evidence type="ECO:0000313" key="1">
    <source>
        <dbReference type="EMBL" id="KAJ7191769.1"/>
    </source>
</evidence>
<accession>A0AAD6UP64</accession>
<name>A0AAD6UP64_9AGAR</name>
<dbReference type="Proteomes" id="UP001219525">
    <property type="component" value="Unassembled WGS sequence"/>
</dbReference>
<organism evidence="1 2">
    <name type="scientific">Mycena pura</name>
    <dbReference type="NCBI Taxonomy" id="153505"/>
    <lineage>
        <taxon>Eukaryota</taxon>
        <taxon>Fungi</taxon>
        <taxon>Dikarya</taxon>
        <taxon>Basidiomycota</taxon>
        <taxon>Agaricomycotina</taxon>
        <taxon>Agaricomycetes</taxon>
        <taxon>Agaricomycetidae</taxon>
        <taxon>Agaricales</taxon>
        <taxon>Marasmiineae</taxon>
        <taxon>Mycenaceae</taxon>
        <taxon>Mycena</taxon>
    </lineage>
</organism>
<sequence length="239" mass="26431">MAAARQEMMAAHDAITEIHSSSPSIVLPAVARATERITSPRLIYAPLLLFAQCLVALDGKQCGSGKSHAGQYYIAASTMLMMTETTGYWFPHRPPCQRSKDRLAQDAARRPQHARYATRRQPLPSTLCLRHCTKNLGDCRLHRADDPYIDVFHIDDELPQAAETSRRASLRVQQERDAVVKRPDAGDVEHDGDCGVVKGANEYVALSTTTTIEVACTRLAPWPPSNHSFSSRPRSPSNL</sequence>
<evidence type="ECO:0000313" key="2">
    <source>
        <dbReference type="Proteomes" id="UP001219525"/>
    </source>
</evidence>
<reference evidence="1" key="1">
    <citation type="submission" date="2023-03" db="EMBL/GenBank/DDBJ databases">
        <title>Massive genome expansion in bonnet fungi (Mycena s.s.) driven by repeated elements and novel gene families across ecological guilds.</title>
        <authorList>
            <consortium name="Lawrence Berkeley National Laboratory"/>
            <person name="Harder C.B."/>
            <person name="Miyauchi S."/>
            <person name="Viragh M."/>
            <person name="Kuo A."/>
            <person name="Thoen E."/>
            <person name="Andreopoulos B."/>
            <person name="Lu D."/>
            <person name="Skrede I."/>
            <person name="Drula E."/>
            <person name="Henrissat B."/>
            <person name="Morin E."/>
            <person name="Kohler A."/>
            <person name="Barry K."/>
            <person name="LaButti K."/>
            <person name="Morin E."/>
            <person name="Salamov A."/>
            <person name="Lipzen A."/>
            <person name="Mereny Z."/>
            <person name="Hegedus B."/>
            <person name="Baldrian P."/>
            <person name="Stursova M."/>
            <person name="Weitz H."/>
            <person name="Taylor A."/>
            <person name="Grigoriev I.V."/>
            <person name="Nagy L.G."/>
            <person name="Martin F."/>
            <person name="Kauserud H."/>
        </authorList>
    </citation>
    <scope>NUCLEOTIDE SEQUENCE</scope>
    <source>
        <strain evidence="1">9144</strain>
    </source>
</reference>
<dbReference type="AlphaFoldDB" id="A0AAD6UP64"/>
<gene>
    <name evidence="1" type="ORF">GGX14DRAFT_596936</name>
</gene>
<comment type="caution">
    <text evidence="1">The sequence shown here is derived from an EMBL/GenBank/DDBJ whole genome shotgun (WGS) entry which is preliminary data.</text>
</comment>